<name>A0A4V2J3K9_9BACL</name>
<dbReference type="AlphaFoldDB" id="A0A4V2J3K9"/>
<dbReference type="EMBL" id="SIRE01000021">
    <property type="protein sequence ID" value="TBL73227.1"/>
    <property type="molecule type" value="Genomic_DNA"/>
</dbReference>
<sequence>MPWRRQHLHICFRASTVRFCSPSSCSGQNCTAINDNTYSKVRVTHRLEGMSMKPNIIVVMTDQQRADVSAREGFPIDTTPFMDSLARSGVWFDKAYTTSPICVAARCSMLTGRYPGAHRVRENGSVQHISYTHDLFDIMKKQGYATALIGKNHSHLKPDSASIDHYFGLEHYGDAGPFRNEDERAFIEWLSRCSVNQTEPAPFPLQSQNPYRGVTEALEWIEGVKEHPFFLWLSFPEPHNPYQVPEPYYSMFPPETLPPLQSSAQALETKGFKWQWCRKQGEHFNPAFDADIGRVRSNYFGMLRLLDDQLRRFVTGLESQELMKNTILVFVSDHGDFVGEYGLIKKGPELPDILLRIPMFWIGPGIQRDERPHAAHVSLADLMPTLCEAVGTEIPAGVQGRSLWPLLTGAEYPAQEFSSVYGEHGFGGLEFSEEDGLDISRFGKRTETEQGAIVRFDELNTVTQAGFMRTVRKGDWKLNVSMQGNVQLYRISSDPLELNNRHGEPDTKDIEAELFHELVIWMMRSQDPLPYPGQYAYKKDARNYLAPYSIRG</sequence>
<organism evidence="4 5">
    <name type="scientific">Paenibacillus thalictri</name>
    <dbReference type="NCBI Taxonomy" id="2527873"/>
    <lineage>
        <taxon>Bacteria</taxon>
        <taxon>Bacillati</taxon>
        <taxon>Bacillota</taxon>
        <taxon>Bacilli</taxon>
        <taxon>Bacillales</taxon>
        <taxon>Paenibacillaceae</taxon>
        <taxon>Paenibacillus</taxon>
    </lineage>
</organism>
<dbReference type="InterPro" id="IPR000917">
    <property type="entry name" value="Sulfatase_N"/>
</dbReference>
<keyword evidence="1" id="KW-0479">Metal-binding</keyword>
<gene>
    <name evidence="4" type="ORF">EYB31_26460</name>
</gene>
<dbReference type="PANTHER" id="PTHR45953">
    <property type="entry name" value="IDURONATE 2-SULFATASE"/>
    <property type="match status" value="1"/>
</dbReference>
<evidence type="ECO:0000313" key="5">
    <source>
        <dbReference type="Proteomes" id="UP000293142"/>
    </source>
</evidence>
<dbReference type="GO" id="GO:0046872">
    <property type="term" value="F:metal ion binding"/>
    <property type="evidence" value="ECO:0007669"/>
    <property type="project" value="UniProtKB-KW"/>
</dbReference>
<dbReference type="Proteomes" id="UP000293142">
    <property type="component" value="Unassembled WGS sequence"/>
</dbReference>
<evidence type="ECO:0000256" key="1">
    <source>
        <dbReference type="ARBA" id="ARBA00022723"/>
    </source>
</evidence>
<dbReference type="Gene3D" id="3.40.720.10">
    <property type="entry name" value="Alkaline Phosphatase, subunit A"/>
    <property type="match status" value="1"/>
</dbReference>
<dbReference type="GO" id="GO:0004423">
    <property type="term" value="F:iduronate-2-sulfatase activity"/>
    <property type="evidence" value="ECO:0007669"/>
    <property type="project" value="TreeGrafter"/>
</dbReference>
<feature type="domain" description="Sulfatase N-terminal" evidence="3">
    <location>
        <begin position="54"/>
        <end position="391"/>
    </location>
</feature>
<protein>
    <submittedName>
        <fullName evidence="4">DUF229 domain-containing protein</fullName>
    </submittedName>
</protein>
<dbReference type="InterPro" id="IPR017850">
    <property type="entry name" value="Alkaline_phosphatase_core_sf"/>
</dbReference>
<evidence type="ECO:0000256" key="2">
    <source>
        <dbReference type="ARBA" id="ARBA00022801"/>
    </source>
</evidence>
<comment type="caution">
    <text evidence="4">The sequence shown here is derived from an EMBL/GenBank/DDBJ whole genome shotgun (WGS) entry which is preliminary data.</text>
</comment>
<proteinExistence type="predicted"/>
<reference evidence="4 5" key="1">
    <citation type="submission" date="2019-02" db="EMBL/GenBank/DDBJ databases">
        <title>Paenibacillus sp. nov., isolated from surface-sterilized tissue of Thalictrum simplex L.</title>
        <authorList>
            <person name="Tuo L."/>
        </authorList>
    </citation>
    <scope>NUCLEOTIDE SEQUENCE [LARGE SCALE GENOMIC DNA]</scope>
    <source>
        <strain evidence="4 5">N2SHLJ1</strain>
    </source>
</reference>
<dbReference type="Pfam" id="PF00884">
    <property type="entry name" value="Sulfatase"/>
    <property type="match status" value="1"/>
</dbReference>
<evidence type="ECO:0000259" key="3">
    <source>
        <dbReference type="Pfam" id="PF00884"/>
    </source>
</evidence>
<dbReference type="OrthoDB" id="9779418at2"/>
<keyword evidence="2" id="KW-0378">Hydrolase</keyword>
<keyword evidence="5" id="KW-1185">Reference proteome</keyword>
<accession>A0A4V2J3K9</accession>
<evidence type="ECO:0000313" key="4">
    <source>
        <dbReference type="EMBL" id="TBL73227.1"/>
    </source>
</evidence>
<dbReference type="SUPFAM" id="SSF53649">
    <property type="entry name" value="Alkaline phosphatase-like"/>
    <property type="match status" value="1"/>
</dbReference>
<dbReference type="PANTHER" id="PTHR45953:SF1">
    <property type="entry name" value="IDURONATE 2-SULFATASE"/>
    <property type="match status" value="1"/>
</dbReference>
<dbReference type="GO" id="GO:0005737">
    <property type="term" value="C:cytoplasm"/>
    <property type="evidence" value="ECO:0007669"/>
    <property type="project" value="TreeGrafter"/>
</dbReference>